<evidence type="ECO:0000256" key="2">
    <source>
        <dbReference type="ARBA" id="ARBA00016161"/>
    </source>
</evidence>
<dbReference type="InterPro" id="IPR026714">
    <property type="entry name" value="SMAP"/>
</dbReference>
<feature type="compositionally biased region" description="Basic residues" evidence="3">
    <location>
        <begin position="250"/>
        <end position="259"/>
    </location>
</feature>
<feature type="compositionally biased region" description="Basic residues" evidence="3">
    <location>
        <begin position="10"/>
        <end position="19"/>
    </location>
</feature>
<feature type="compositionally biased region" description="Basic and acidic residues" evidence="3">
    <location>
        <begin position="44"/>
        <end position="76"/>
    </location>
</feature>
<feature type="compositionally biased region" description="Basic and acidic residues" evidence="3">
    <location>
        <begin position="111"/>
        <end position="123"/>
    </location>
</feature>
<feature type="region of interest" description="Disordered" evidence="3">
    <location>
        <begin position="1"/>
        <end position="23"/>
    </location>
</feature>
<sequence length="354" mass="38322">MASHPAAKTKPAKTLKPRQSKAAMLEKRQAKRVAKAEKRAEKMAKAKANAEAKKAVGGAPRKEKYGAKKRVISDAKKKSKLKLRVEKLEKKANNLFKEAKKAAAQYQALLDAEKNAAESKPEQDSNDDDDDSSSDSDTSSESGASEASDASENKGGVPVKQEPTEVPEDTPADEIVMKHRRLSNAGSERSRISVADVPSEAEEEPKKSKKDKKSKKEKKVKIVEPEEAKEEVVKSKSEDEDEEPKVSDKKAKKAEKKRKREAEAKAKAEKNSEESAAQAEQWQVDGLEGGSERQAKFMRLLGGKKAGAAAPAAHGSASKGTSDSTKAEAEIQKQFEAGMKMKNEGGSKRRGLGA</sequence>
<evidence type="ECO:0000256" key="1">
    <source>
        <dbReference type="ARBA" id="ARBA00006502"/>
    </source>
</evidence>
<name>A0A7S8HX74_FUSCU</name>
<feature type="compositionally biased region" description="Basic residues" evidence="3">
    <location>
        <begin position="207"/>
        <end position="219"/>
    </location>
</feature>
<feature type="region of interest" description="Disordered" evidence="3">
    <location>
        <begin position="44"/>
        <end position="79"/>
    </location>
</feature>
<feature type="region of interest" description="Disordered" evidence="3">
    <location>
        <begin position="110"/>
        <end position="290"/>
    </location>
</feature>
<reference evidence="5" key="1">
    <citation type="submission" date="2020-11" db="EMBL/GenBank/DDBJ databases">
        <title>The chromosome-scale genome resource for two endophytic Fusarium species: F. culmorum and F. pseudograminearum.</title>
        <authorList>
            <person name="Yuan Z."/>
        </authorList>
    </citation>
    <scope>NUCLEOTIDE SEQUENCE</scope>
    <source>
        <strain evidence="5">Class2-1B</strain>
    </source>
</reference>
<evidence type="ECO:0000256" key="3">
    <source>
        <dbReference type="SAM" id="MobiDB-lite"/>
    </source>
</evidence>
<feature type="domain" description="Small acidic protein-like" evidence="4">
    <location>
        <begin position="282"/>
        <end position="353"/>
    </location>
</feature>
<feature type="compositionally biased region" description="Basic and acidic residues" evidence="3">
    <location>
        <begin position="260"/>
        <end position="273"/>
    </location>
</feature>
<dbReference type="Proteomes" id="UP000663297">
    <property type="component" value="Chromosome 3"/>
</dbReference>
<protein>
    <recommendedName>
        <fullName evidence="2">Small acidic protein</fullName>
    </recommendedName>
</protein>
<feature type="compositionally biased region" description="Acidic residues" evidence="3">
    <location>
        <begin position="124"/>
        <end position="134"/>
    </location>
</feature>
<dbReference type="InterPro" id="IPR028124">
    <property type="entry name" value="SMAP_dom"/>
</dbReference>
<organism evidence="5 6">
    <name type="scientific">Fusarium culmorum</name>
    <dbReference type="NCBI Taxonomy" id="5516"/>
    <lineage>
        <taxon>Eukaryota</taxon>
        <taxon>Fungi</taxon>
        <taxon>Dikarya</taxon>
        <taxon>Ascomycota</taxon>
        <taxon>Pezizomycotina</taxon>
        <taxon>Sordariomycetes</taxon>
        <taxon>Hypocreomycetidae</taxon>
        <taxon>Hypocreales</taxon>
        <taxon>Nectriaceae</taxon>
        <taxon>Fusarium</taxon>
    </lineage>
</organism>
<gene>
    <name evidence="5" type="ORF">HYE67_006859</name>
</gene>
<dbReference type="EMBL" id="CP064749">
    <property type="protein sequence ID" value="QPC64628.1"/>
    <property type="molecule type" value="Genomic_DNA"/>
</dbReference>
<feature type="region of interest" description="Disordered" evidence="3">
    <location>
        <begin position="304"/>
        <end position="328"/>
    </location>
</feature>
<comment type="similarity">
    <text evidence="1">Belongs to the SMAP family.</text>
</comment>
<evidence type="ECO:0000259" key="4">
    <source>
        <dbReference type="Pfam" id="PF15477"/>
    </source>
</evidence>
<accession>A0A7S8HX74</accession>
<dbReference type="PANTHER" id="PTHR22175:SF0">
    <property type="entry name" value="SMALL ACIDIC PROTEIN"/>
    <property type="match status" value="1"/>
</dbReference>
<evidence type="ECO:0000313" key="5">
    <source>
        <dbReference type="EMBL" id="QPC64628.1"/>
    </source>
</evidence>
<feature type="compositionally biased region" description="Basic and acidic residues" evidence="3">
    <location>
        <begin position="220"/>
        <end position="237"/>
    </location>
</feature>
<feature type="compositionally biased region" description="Low complexity" evidence="3">
    <location>
        <begin position="135"/>
        <end position="150"/>
    </location>
</feature>
<dbReference type="Pfam" id="PF15477">
    <property type="entry name" value="SMAP"/>
    <property type="match status" value="1"/>
</dbReference>
<proteinExistence type="inferred from homology"/>
<evidence type="ECO:0000313" key="6">
    <source>
        <dbReference type="Proteomes" id="UP000663297"/>
    </source>
</evidence>
<dbReference type="AlphaFoldDB" id="A0A7S8HX74"/>
<dbReference type="PANTHER" id="PTHR22175">
    <property type="entry name" value="SMALL ACIDIC PROTEIN-RELATED"/>
    <property type="match status" value="1"/>
</dbReference>
<feature type="compositionally biased region" description="Low complexity" evidence="3">
    <location>
        <begin position="306"/>
        <end position="320"/>
    </location>
</feature>